<dbReference type="GO" id="GO:0004798">
    <property type="term" value="F:dTMP kinase activity"/>
    <property type="evidence" value="ECO:0007669"/>
    <property type="project" value="UniProtKB-UniRule"/>
</dbReference>
<evidence type="ECO:0000313" key="13">
    <source>
        <dbReference type="EMBL" id="MDV7694301.1"/>
    </source>
</evidence>
<name>A0A176TH69_9LACO</name>
<proteinExistence type="inferred from homology"/>
<dbReference type="EMBL" id="WERX01000014">
    <property type="protein sequence ID" value="MDV7694301.1"/>
    <property type="molecule type" value="Genomic_DNA"/>
</dbReference>
<dbReference type="Pfam" id="PF02223">
    <property type="entry name" value="Thymidylate_kin"/>
    <property type="match status" value="1"/>
</dbReference>
<evidence type="ECO:0000256" key="1">
    <source>
        <dbReference type="ARBA" id="ARBA00009776"/>
    </source>
</evidence>
<reference evidence="14 15" key="1">
    <citation type="submission" date="2016-05" db="EMBL/GenBank/DDBJ databases">
        <title>Draft genome sequence of Pediococcus parvulus 2.6, a probiotic beta-glucan producer strain.</title>
        <authorList>
            <person name="Mohedano M.L."/>
            <person name="Perez-Ramos A."/>
            <person name="Duenas M.T."/>
            <person name="Lamontanara A."/>
            <person name="Orru L."/>
            <person name="Spano G."/>
            <person name="Capozzi V."/>
            <person name="Lopez P."/>
        </authorList>
    </citation>
    <scope>NUCLEOTIDE SEQUENCE [LARGE SCALE GENOMIC DNA]</scope>
    <source>
        <strain evidence="14 15">2.6</strain>
    </source>
</reference>
<dbReference type="PANTHER" id="PTHR10344">
    <property type="entry name" value="THYMIDYLATE KINASE"/>
    <property type="match status" value="1"/>
</dbReference>
<dbReference type="AlphaFoldDB" id="A0A176TH69"/>
<evidence type="ECO:0000313" key="16">
    <source>
        <dbReference type="Proteomes" id="UP001275867"/>
    </source>
</evidence>
<protein>
    <recommendedName>
        <fullName evidence="3 11">Thymidylate kinase</fullName>
        <ecNumber evidence="2 11">2.7.4.9</ecNumber>
    </recommendedName>
    <alternativeName>
        <fullName evidence="11">dTMP kinase</fullName>
    </alternativeName>
</protein>
<evidence type="ECO:0000256" key="3">
    <source>
        <dbReference type="ARBA" id="ARBA00017144"/>
    </source>
</evidence>
<comment type="similarity">
    <text evidence="1 11">Belongs to the thymidylate kinase family.</text>
</comment>
<dbReference type="FunFam" id="3.40.50.300:FF:000225">
    <property type="entry name" value="Thymidylate kinase"/>
    <property type="match status" value="1"/>
</dbReference>
<evidence type="ECO:0000256" key="4">
    <source>
        <dbReference type="ARBA" id="ARBA00022679"/>
    </source>
</evidence>
<evidence type="ECO:0000256" key="10">
    <source>
        <dbReference type="ARBA" id="ARBA00057735"/>
    </source>
</evidence>
<dbReference type="InterPro" id="IPR039430">
    <property type="entry name" value="Thymidylate_kin-like_dom"/>
</dbReference>
<dbReference type="InterPro" id="IPR018095">
    <property type="entry name" value="Thymidylate_kin_CS"/>
</dbReference>
<dbReference type="InterPro" id="IPR018094">
    <property type="entry name" value="Thymidylate_kinase"/>
</dbReference>
<feature type="binding site" evidence="11">
    <location>
        <begin position="11"/>
        <end position="18"/>
    </location>
    <ligand>
        <name>ATP</name>
        <dbReference type="ChEBI" id="CHEBI:30616"/>
    </ligand>
</feature>
<dbReference type="GO" id="GO:0005524">
    <property type="term" value="F:ATP binding"/>
    <property type="evidence" value="ECO:0007669"/>
    <property type="project" value="UniProtKB-UniRule"/>
</dbReference>
<reference evidence="13" key="2">
    <citation type="submission" date="2019-10" db="EMBL/GenBank/DDBJ databases">
        <title>Malate fermentation in French cider.</title>
        <authorList>
            <person name="Cousin F.J."/>
            <person name="Medina Fernandez S."/>
            <person name="Misery B."/>
            <person name="Laplace J.-M."/>
            <person name="Cretenet M."/>
        </authorList>
    </citation>
    <scope>NUCLEOTIDE SEQUENCE</scope>
    <source>
        <strain evidence="13">UCMA15901</strain>
    </source>
</reference>
<evidence type="ECO:0000313" key="15">
    <source>
        <dbReference type="Proteomes" id="UP000077280"/>
    </source>
</evidence>
<feature type="domain" description="Thymidylate kinase-like" evidence="12">
    <location>
        <begin position="9"/>
        <end position="200"/>
    </location>
</feature>
<dbReference type="GO" id="GO:0006227">
    <property type="term" value="P:dUDP biosynthetic process"/>
    <property type="evidence" value="ECO:0007669"/>
    <property type="project" value="TreeGrafter"/>
</dbReference>
<comment type="caution">
    <text evidence="13">The sequence shown here is derived from an EMBL/GenBank/DDBJ whole genome shotgun (WGS) entry which is preliminary data.</text>
</comment>
<dbReference type="Gene3D" id="3.40.50.300">
    <property type="entry name" value="P-loop containing nucleotide triphosphate hydrolases"/>
    <property type="match status" value="1"/>
</dbReference>
<keyword evidence="15" id="KW-1185">Reference proteome</keyword>
<keyword evidence="7 11" id="KW-0418">Kinase</keyword>
<dbReference type="InterPro" id="IPR027417">
    <property type="entry name" value="P-loop_NTPase"/>
</dbReference>
<evidence type="ECO:0000256" key="9">
    <source>
        <dbReference type="ARBA" id="ARBA00048743"/>
    </source>
</evidence>
<dbReference type="PANTHER" id="PTHR10344:SF4">
    <property type="entry name" value="UMP-CMP KINASE 2, MITOCHONDRIAL"/>
    <property type="match status" value="1"/>
</dbReference>
<dbReference type="HAMAP" id="MF_00165">
    <property type="entry name" value="Thymidylate_kinase"/>
    <property type="match status" value="1"/>
</dbReference>
<organism evidence="13 16">
    <name type="scientific">Pediococcus parvulus</name>
    <dbReference type="NCBI Taxonomy" id="54062"/>
    <lineage>
        <taxon>Bacteria</taxon>
        <taxon>Bacillati</taxon>
        <taxon>Bacillota</taxon>
        <taxon>Bacilli</taxon>
        <taxon>Lactobacillales</taxon>
        <taxon>Lactobacillaceae</taxon>
        <taxon>Pediococcus</taxon>
    </lineage>
</organism>
<dbReference type="CDD" id="cd01672">
    <property type="entry name" value="TMPK"/>
    <property type="match status" value="1"/>
</dbReference>
<dbReference type="GO" id="GO:0006235">
    <property type="term" value="P:dTTP biosynthetic process"/>
    <property type="evidence" value="ECO:0007669"/>
    <property type="project" value="UniProtKB-UniRule"/>
</dbReference>
<evidence type="ECO:0000313" key="14">
    <source>
        <dbReference type="EMBL" id="OAD63383.1"/>
    </source>
</evidence>
<dbReference type="SUPFAM" id="SSF52540">
    <property type="entry name" value="P-loop containing nucleoside triphosphate hydrolases"/>
    <property type="match status" value="1"/>
</dbReference>
<dbReference type="Proteomes" id="UP000077280">
    <property type="component" value="Unassembled WGS sequence"/>
</dbReference>
<keyword evidence="5 11" id="KW-0545">Nucleotide biosynthesis</keyword>
<keyword evidence="8 11" id="KW-0067">ATP-binding</keyword>
<dbReference type="OrthoDB" id="9774907at2"/>
<evidence type="ECO:0000256" key="5">
    <source>
        <dbReference type="ARBA" id="ARBA00022727"/>
    </source>
</evidence>
<dbReference type="EC" id="2.7.4.9" evidence="2 11"/>
<comment type="function">
    <text evidence="10 11">Phosphorylation of dTMP to form dTDP in both de novo and salvage pathways of dTTP synthesis.</text>
</comment>
<dbReference type="GO" id="GO:0006233">
    <property type="term" value="P:dTDP biosynthetic process"/>
    <property type="evidence" value="ECO:0007669"/>
    <property type="project" value="InterPro"/>
</dbReference>
<dbReference type="GO" id="GO:0005829">
    <property type="term" value="C:cytosol"/>
    <property type="evidence" value="ECO:0007669"/>
    <property type="project" value="TreeGrafter"/>
</dbReference>
<keyword evidence="6 11" id="KW-0547">Nucleotide-binding</keyword>
<evidence type="ECO:0000259" key="12">
    <source>
        <dbReference type="Pfam" id="PF02223"/>
    </source>
</evidence>
<evidence type="ECO:0000256" key="11">
    <source>
        <dbReference type="HAMAP-Rule" id="MF_00165"/>
    </source>
</evidence>
<accession>A0A176TH69</accession>
<sequence length="218" mass="24344">MLTGKFISFEGPDGAGKTTALNSIVADLTPQLNDNLVVTREPGGNRISEAIRDIILDRKNTEMDDRTEALLYAAARRQHIVETIMPALKSGKMVLCDRYVDSSVAYQGAGREIGVDEVYQMNLFATAGLLPDLTIYFDVPSEIGLRRIMTHRTDEINRLDVEQLSFHKRVRASYLKIAEQNPQRIQVIDATQSKAKVVSDVEKIIYQANKGLFNKSGE</sequence>
<evidence type="ECO:0000256" key="8">
    <source>
        <dbReference type="ARBA" id="ARBA00022840"/>
    </source>
</evidence>
<evidence type="ECO:0000256" key="7">
    <source>
        <dbReference type="ARBA" id="ARBA00022777"/>
    </source>
</evidence>
<comment type="catalytic activity">
    <reaction evidence="9 11">
        <text>dTMP + ATP = dTDP + ADP</text>
        <dbReference type="Rhea" id="RHEA:13517"/>
        <dbReference type="ChEBI" id="CHEBI:30616"/>
        <dbReference type="ChEBI" id="CHEBI:58369"/>
        <dbReference type="ChEBI" id="CHEBI:63528"/>
        <dbReference type="ChEBI" id="CHEBI:456216"/>
        <dbReference type="EC" id="2.7.4.9"/>
    </reaction>
</comment>
<dbReference type="EMBL" id="LXND01000079">
    <property type="protein sequence ID" value="OAD63383.1"/>
    <property type="molecule type" value="Genomic_DNA"/>
</dbReference>
<dbReference type="NCBIfam" id="TIGR00041">
    <property type="entry name" value="DTMP_kinase"/>
    <property type="match status" value="1"/>
</dbReference>
<dbReference type="Proteomes" id="UP001275867">
    <property type="component" value="Unassembled WGS sequence"/>
</dbReference>
<gene>
    <name evidence="11" type="primary">tmk</name>
    <name evidence="14" type="ORF">A7K95_09865</name>
    <name evidence="13" type="ORF">GA842_05250</name>
</gene>
<dbReference type="PROSITE" id="PS01331">
    <property type="entry name" value="THYMIDYLATE_KINASE"/>
    <property type="match status" value="1"/>
</dbReference>
<evidence type="ECO:0000256" key="6">
    <source>
        <dbReference type="ARBA" id="ARBA00022741"/>
    </source>
</evidence>
<keyword evidence="4 11" id="KW-0808">Transferase</keyword>
<evidence type="ECO:0000256" key="2">
    <source>
        <dbReference type="ARBA" id="ARBA00012980"/>
    </source>
</evidence>